<keyword evidence="2" id="KW-0812">Transmembrane</keyword>
<comment type="caution">
    <text evidence="3">The sequence shown here is derived from an EMBL/GenBank/DDBJ whole genome shotgun (WGS) entry which is preliminary data.</text>
</comment>
<feature type="region of interest" description="Disordered" evidence="1">
    <location>
        <begin position="55"/>
        <end position="173"/>
    </location>
</feature>
<evidence type="ECO:0000256" key="2">
    <source>
        <dbReference type="SAM" id="Phobius"/>
    </source>
</evidence>
<dbReference type="EMBL" id="JANUGW010000003">
    <property type="protein sequence ID" value="MCS0581147.1"/>
    <property type="molecule type" value="Genomic_DNA"/>
</dbReference>
<proteinExistence type="predicted"/>
<evidence type="ECO:0000256" key="1">
    <source>
        <dbReference type="SAM" id="MobiDB-lite"/>
    </source>
</evidence>
<dbReference type="RefSeq" id="WP_258815763.1">
    <property type="nucleotide sequence ID" value="NZ_JANUGW010000003.1"/>
</dbReference>
<gene>
    <name evidence="3" type="ORF">NX784_06045</name>
</gene>
<feature type="compositionally biased region" description="Low complexity" evidence="1">
    <location>
        <begin position="86"/>
        <end position="171"/>
    </location>
</feature>
<protein>
    <submittedName>
        <fullName evidence="3">DUF3108 domain-containing protein</fullName>
    </submittedName>
</protein>
<sequence>MSTAHALIRRRRQLVLGALTVVLHVLVFRWFAGQMGRVPERAFRAARVTMAEVIEAPKPPPPPPVPPPRPALAQPPLPEVAPVPVEPAAAAPASPAAPAAGTPDAAASGAGVPVLAPDADGVAAAAGRQPGQDGAAAGPGAVQSGQAAKPDVPAQAKAQADAAAKPAPAAPEARHYKVDMPPSADITLDVARTDANGTKWSGDALLSWRVTPSSYRVQVEAGIGVLFAHVNLLTLTSEGTVGDEGFVPTLMTERRRGRAMTATHFNRQDGTLTFSASAAKYALVPGAQDKASVPLQLTAIARADPKQLSGNIDILVGEDRDASVFTFMVAGQEQIDTRLGRIATWHLVRPPKPGSYNSRLELWLAPAYGWYPVQIRNVEASGAVTTQTVNNIAIK</sequence>
<dbReference type="Pfam" id="PF11306">
    <property type="entry name" value="DUF3108"/>
    <property type="match status" value="1"/>
</dbReference>
<accession>A0ABT1ZMM2</accession>
<reference evidence="3 4" key="1">
    <citation type="submission" date="2022-08" db="EMBL/GenBank/DDBJ databases">
        <title>Reclassification of Massilia species as members of the genera Telluria, Duganella, Pseudoduganella, Mokoshia gen. nov. and Zemynaea gen. nov. using orthogonal and non-orthogonal genome-based approaches.</title>
        <authorList>
            <person name="Bowman J.P."/>
        </authorList>
    </citation>
    <scope>NUCLEOTIDE SEQUENCE [LARGE SCALE GENOMIC DNA]</scope>
    <source>
        <strain evidence="3 4">JCM 31316</strain>
    </source>
</reference>
<feature type="transmembrane region" description="Helical" evidence="2">
    <location>
        <begin position="14"/>
        <end position="32"/>
    </location>
</feature>
<dbReference type="InterPro" id="IPR021457">
    <property type="entry name" value="DUF3108"/>
</dbReference>
<keyword evidence="2" id="KW-0472">Membrane</keyword>
<dbReference type="Proteomes" id="UP001204151">
    <property type="component" value="Unassembled WGS sequence"/>
</dbReference>
<evidence type="ECO:0000313" key="4">
    <source>
        <dbReference type="Proteomes" id="UP001204151"/>
    </source>
</evidence>
<feature type="compositionally biased region" description="Pro residues" evidence="1">
    <location>
        <begin position="57"/>
        <end position="85"/>
    </location>
</feature>
<name>A0ABT1ZMM2_9BURK</name>
<organism evidence="3 4">
    <name type="scientific">Massilia pinisoli</name>
    <dbReference type="NCBI Taxonomy" id="1772194"/>
    <lineage>
        <taxon>Bacteria</taxon>
        <taxon>Pseudomonadati</taxon>
        <taxon>Pseudomonadota</taxon>
        <taxon>Betaproteobacteria</taxon>
        <taxon>Burkholderiales</taxon>
        <taxon>Oxalobacteraceae</taxon>
        <taxon>Telluria group</taxon>
        <taxon>Massilia</taxon>
    </lineage>
</organism>
<keyword evidence="2" id="KW-1133">Transmembrane helix</keyword>
<evidence type="ECO:0000313" key="3">
    <source>
        <dbReference type="EMBL" id="MCS0581147.1"/>
    </source>
</evidence>
<keyword evidence="4" id="KW-1185">Reference proteome</keyword>